<protein>
    <submittedName>
        <fullName evidence="2">Uncharacterized protein</fullName>
    </submittedName>
</protein>
<organism evidence="1 2">
    <name type="scientific">Romanomermis culicivorax</name>
    <name type="common">Nematode worm</name>
    <dbReference type="NCBI Taxonomy" id="13658"/>
    <lineage>
        <taxon>Eukaryota</taxon>
        <taxon>Metazoa</taxon>
        <taxon>Ecdysozoa</taxon>
        <taxon>Nematoda</taxon>
        <taxon>Enoplea</taxon>
        <taxon>Dorylaimia</taxon>
        <taxon>Mermithida</taxon>
        <taxon>Mermithoidea</taxon>
        <taxon>Mermithidae</taxon>
        <taxon>Romanomermis</taxon>
    </lineage>
</organism>
<sequence>MAAQRVVRQILDEEEENLPPIRKFKHLINPFDGLSHIDIYNRYRFPAIIILEITDLIKDEIERPSNRSHAIRPLIQVCITLPYLASNSFQQDDGVEEFEDIQGEKYNRFNHKNQITARNSKRAVLFLSRNHCKVIDEILPSNLNVFNVSYMPPLMTYLVALNSFFDQLSESADTYSSQDGT</sequence>
<keyword evidence="1" id="KW-1185">Reference proteome</keyword>
<evidence type="ECO:0000313" key="1">
    <source>
        <dbReference type="Proteomes" id="UP000887565"/>
    </source>
</evidence>
<accession>A0A915KAU6</accession>
<reference evidence="2" key="1">
    <citation type="submission" date="2022-11" db="UniProtKB">
        <authorList>
            <consortium name="WormBaseParasite"/>
        </authorList>
    </citation>
    <scope>IDENTIFICATION</scope>
</reference>
<evidence type="ECO:0000313" key="2">
    <source>
        <dbReference type="WBParaSite" id="nRc.2.0.1.t35043-RA"/>
    </source>
</evidence>
<dbReference type="WBParaSite" id="nRc.2.0.1.t35043-RA">
    <property type="protein sequence ID" value="nRc.2.0.1.t35043-RA"/>
    <property type="gene ID" value="nRc.2.0.1.g35043"/>
</dbReference>
<dbReference type="AlphaFoldDB" id="A0A915KAU6"/>
<name>A0A915KAU6_ROMCU</name>
<proteinExistence type="predicted"/>
<dbReference type="Proteomes" id="UP000887565">
    <property type="component" value="Unplaced"/>
</dbReference>